<name>A0AA95JAG5_9BACL</name>
<organism evidence="1 2">
    <name type="scientific">Candidatus Cohnella colombiensis</name>
    <dbReference type="NCBI Taxonomy" id="3121368"/>
    <lineage>
        <taxon>Bacteria</taxon>
        <taxon>Bacillati</taxon>
        <taxon>Bacillota</taxon>
        <taxon>Bacilli</taxon>
        <taxon>Bacillales</taxon>
        <taxon>Paenibacillaceae</taxon>
        <taxon>Cohnella</taxon>
    </lineage>
</organism>
<keyword evidence="2" id="KW-1185">Reference proteome</keyword>
<evidence type="ECO:0000313" key="2">
    <source>
        <dbReference type="Proteomes" id="UP001178662"/>
    </source>
</evidence>
<dbReference type="EMBL" id="CP119317">
    <property type="protein sequence ID" value="WEK54323.1"/>
    <property type="molecule type" value="Genomic_DNA"/>
</dbReference>
<evidence type="ECO:0008006" key="3">
    <source>
        <dbReference type="Google" id="ProtNLM"/>
    </source>
</evidence>
<reference evidence="1" key="1">
    <citation type="submission" date="2023-03" db="EMBL/GenBank/DDBJ databases">
        <title>Andean soil-derived lignocellulolytic bacterial consortium as a source of novel taxa and putative plastic-active enzymes.</title>
        <authorList>
            <person name="Diaz-Garcia L."/>
            <person name="Chuvochina M."/>
            <person name="Feuerriegel G."/>
            <person name="Bunk B."/>
            <person name="Sproer C."/>
            <person name="Streit W.R."/>
            <person name="Rodriguez L.M."/>
            <person name="Overmann J."/>
            <person name="Jimenez D.J."/>
        </authorList>
    </citation>
    <scope>NUCLEOTIDE SEQUENCE</scope>
    <source>
        <strain evidence="1">MAG 2441</strain>
    </source>
</reference>
<evidence type="ECO:0000313" key="1">
    <source>
        <dbReference type="EMBL" id="WEK54323.1"/>
    </source>
</evidence>
<dbReference type="Proteomes" id="UP001178662">
    <property type="component" value="Chromosome"/>
</dbReference>
<sequence length="359" mass="39017">MFKSKVGLSVLVLILAISVVLSGCSSSKGPKDALEGSISKMSGLNSYAFSGNFKLDELDIADDTEQGAIAMNVLKNSEISWTGVYQKDPAMTELTLKLDLKGDFSINLSIPMIVTEKKIWVKIPNAAMLGIPEELVGKYIELDLEDLAAQSGQSIKGVDVTNSQKFSQDIMAIVFKHIDQNAYLSSVKTKDAALPEALGVKQVVQFHIEKSQLESFITTVVEKIAPEVVELLSKNADYRELFGLTEEQIDEAKDSLATAKSDLSNNIADLKNGLTKFDILAVIGIDKNEYPVYTDATVKFGGESEEFTGSIAMKVITQLTKVNEKVTFEYGEPASADIIPFEEMFGDLGGLMGGFSSDY</sequence>
<dbReference type="AlphaFoldDB" id="A0AA95JAG5"/>
<protein>
    <recommendedName>
        <fullName evidence="3">Lipoprotein</fullName>
    </recommendedName>
</protein>
<gene>
    <name evidence="1" type="ORF">P0Y55_17575</name>
</gene>
<proteinExistence type="predicted"/>
<accession>A0AA95JAG5</accession>
<dbReference type="PROSITE" id="PS51257">
    <property type="entry name" value="PROKAR_LIPOPROTEIN"/>
    <property type="match status" value="1"/>
</dbReference>